<dbReference type="EMBL" id="LZSY01000075">
    <property type="protein sequence ID" value="OBB92287.1"/>
    <property type="molecule type" value="Genomic_DNA"/>
</dbReference>
<dbReference type="AlphaFoldDB" id="A0A1A0W7V2"/>
<gene>
    <name evidence="1" type="ORF">A5779_22255</name>
</gene>
<sequence length="80" mass="8667">MQQVRGHVSPRGFDHAGWSEGGVHYLTYRLAEDAKDGRSPALYGFVVSTAGHVQLVVYFDSGDDLMSAQTLVRSVKAAQA</sequence>
<reference evidence="2" key="1">
    <citation type="submission" date="2016-06" db="EMBL/GenBank/DDBJ databases">
        <authorList>
            <person name="Sutton G."/>
            <person name="Brinkac L."/>
            <person name="Sanka R."/>
            <person name="Adams M."/>
            <person name="Lau E."/>
            <person name="Mehaffy C."/>
            <person name="Tameris M."/>
            <person name="Hatherill M."/>
            <person name="Hanekom W."/>
            <person name="Mahomed H."/>
            <person name="Mcshane H."/>
        </authorList>
    </citation>
    <scope>NUCLEOTIDE SEQUENCE [LARGE SCALE GENOMIC DNA]</scope>
    <source>
        <strain evidence="2">852002-10433_SCH5171157</strain>
    </source>
</reference>
<accession>A0A1A0W7V2</accession>
<name>A0A1A0W7V2_MYCPR</name>
<protein>
    <submittedName>
        <fullName evidence="1">Uncharacterized protein</fullName>
    </submittedName>
</protein>
<evidence type="ECO:0000313" key="2">
    <source>
        <dbReference type="Proteomes" id="UP000094008"/>
    </source>
</evidence>
<evidence type="ECO:0000313" key="1">
    <source>
        <dbReference type="EMBL" id="OBB92287.1"/>
    </source>
</evidence>
<dbReference type="Proteomes" id="UP000094008">
    <property type="component" value="Unassembled WGS sequence"/>
</dbReference>
<organism evidence="1 2">
    <name type="scientific">Mycolicibacterium peregrinum</name>
    <name type="common">Mycobacterium peregrinum</name>
    <dbReference type="NCBI Taxonomy" id="43304"/>
    <lineage>
        <taxon>Bacteria</taxon>
        <taxon>Bacillati</taxon>
        <taxon>Actinomycetota</taxon>
        <taxon>Actinomycetes</taxon>
        <taxon>Mycobacteriales</taxon>
        <taxon>Mycobacteriaceae</taxon>
        <taxon>Mycolicibacterium</taxon>
    </lineage>
</organism>
<comment type="caution">
    <text evidence="1">The sequence shown here is derived from an EMBL/GenBank/DDBJ whole genome shotgun (WGS) entry which is preliminary data.</text>
</comment>
<proteinExistence type="predicted"/>